<proteinExistence type="predicted"/>
<protein>
    <submittedName>
        <fullName evidence="2">Uncharacterized protein</fullName>
    </submittedName>
</protein>
<accession>A0A1G1YLR4</accession>
<organism evidence="2 3">
    <name type="scientific">Candidatus Buchananbacteria bacterium RIFCSPHIGHO2_02_FULL_45_11b</name>
    <dbReference type="NCBI Taxonomy" id="1797541"/>
    <lineage>
        <taxon>Bacteria</taxon>
        <taxon>Candidatus Buchananiibacteriota</taxon>
    </lineage>
</organism>
<gene>
    <name evidence="2" type="ORF">A3J65_04150</name>
</gene>
<evidence type="ECO:0000313" key="3">
    <source>
        <dbReference type="Proteomes" id="UP000178501"/>
    </source>
</evidence>
<dbReference type="EMBL" id="MHIK01000005">
    <property type="protein sequence ID" value="OGY52600.1"/>
    <property type="molecule type" value="Genomic_DNA"/>
</dbReference>
<reference evidence="2 3" key="1">
    <citation type="journal article" date="2016" name="Nat. Commun.">
        <title>Thousands of microbial genomes shed light on interconnected biogeochemical processes in an aquifer system.</title>
        <authorList>
            <person name="Anantharaman K."/>
            <person name="Brown C.T."/>
            <person name="Hug L.A."/>
            <person name="Sharon I."/>
            <person name="Castelle C.J."/>
            <person name="Probst A.J."/>
            <person name="Thomas B.C."/>
            <person name="Singh A."/>
            <person name="Wilkins M.J."/>
            <person name="Karaoz U."/>
            <person name="Brodie E.L."/>
            <person name="Williams K.H."/>
            <person name="Hubbard S.S."/>
            <person name="Banfield J.F."/>
        </authorList>
    </citation>
    <scope>NUCLEOTIDE SEQUENCE [LARGE SCALE GENOMIC DNA]</scope>
</reference>
<evidence type="ECO:0000256" key="1">
    <source>
        <dbReference type="SAM" id="MobiDB-lite"/>
    </source>
</evidence>
<name>A0A1G1YLR4_9BACT</name>
<dbReference type="AlphaFoldDB" id="A0A1G1YLR4"/>
<dbReference type="Proteomes" id="UP000178501">
    <property type="component" value="Unassembled WGS sequence"/>
</dbReference>
<feature type="compositionally biased region" description="Polar residues" evidence="1">
    <location>
        <begin position="86"/>
        <end position="95"/>
    </location>
</feature>
<feature type="region of interest" description="Disordered" evidence="1">
    <location>
        <begin position="74"/>
        <end position="95"/>
    </location>
</feature>
<comment type="caution">
    <text evidence="2">The sequence shown here is derived from an EMBL/GenBank/DDBJ whole genome shotgun (WGS) entry which is preliminary data.</text>
</comment>
<sequence length="95" mass="10713">MKIRKAEKDQVKDPVTEGIREATADILERLSQGFLVGVRPIEKDLPEVKKPIEPDLGQGRKFIRPLGELLRKAMAQVDKEDEEKINPQNGNSPPE</sequence>
<evidence type="ECO:0000313" key="2">
    <source>
        <dbReference type="EMBL" id="OGY52600.1"/>
    </source>
</evidence>